<evidence type="ECO:0000313" key="4">
    <source>
        <dbReference type="Proteomes" id="UP000324222"/>
    </source>
</evidence>
<feature type="region of interest" description="Disordered" evidence="1">
    <location>
        <begin position="14"/>
        <end position="56"/>
    </location>
</feature>
<proteinExistence type="predicted"/>
<feature type="chain" id="PRO_5022911708" evidence="2">
    <location>
        <begin position="17"/>
        <end position="129"/>
    </location>
</feature>
<keyword evidence="4" id="KW-1185">Reference proteome</keyword>
<feature type="compositionally biased region" description="Low complexity" evidence="1">
    <location>
        <begin position="40"/>
        <end position="55"/>
    </location>
</feature>
<feature type="region of interest" description="Disordered" evidence="1">
    <location>
        <begin position="78"/>
        <end position="129"/>
    </location>
</feature>
<feature type="signal peptide" evidence="2">
    <location>
        <begin position="1"/>
        <end position="16"/>
    </location>
</feature>
<dbReference type="Proteomes" id="UP000324222">
    <property type="component" value="Unassembled WGS sequence"/>
</dbReference>
<keyword evidence="2" id="KW-0732">Signal</keyword>
<protein>
    <submittedName>
        <fullName evidence="3">Uncharacterized protein</fullName>
    </submittedName>
</protein>
<sequence>MLLLLLLHGLPPAAAPIQPLAPPSPAARLKLSRSRKVPPAETTTTATATTTANETQDTLPSYQVSTSIHCHPPAQIHRLLTTTPPGPAKPQVPGGKGWQGLAKGGEGRDWAACSGEKWRGTGGARPHGF</sequence>
<evidence type="ECO:0000313" key="3">
    <source>
        <dbReference type="EMBL" id="MPC40479.1"/>
    </source>
</evidence>
<feature type="compositionally biased region" description="Gly residues" evidence="1">
    <location>
        <begin position="120"/>
        <end position="129"/>
    </location>
</feature>
<accession>A0A5B7F5C4</accession>
<dbReference type="AlphaFoldDB" id="A0A5B7F5C4"/>
<reference evidence="3 4" key="1">
    <citation type="submission" date="2019-05" db="EMBL/GenBank/DDBJ databases">
        <title>Another draft genome of Portunus trituberculatus and its Hox gene families provides insights of decapod evolution.</title>
        <authorList>
            <person name="Jeong J.-H."/>
            <person name="Song I."/>
            <person name="Kim S."/>
            <person name="Choi T."/>
            <person name="Kim D."/>
            <person name="Ryu S."/>
            <person name="Kim W."/>
        </authorList>
    </citation>
    <scope>NUCLEOTIDE SEQUENCE [LARGE SCALE GENOMIC DNA]</scope>
    <source>
        <tissue evidence="3">Muscle</tissue>
    </source>
</reference>
<evidence type="ECO:0000256" key="2">
    <source>
        <dbReference type="SAM" id="SignalP"/>
    </source>
</evidence>
<feature type="compositionally biased region" description="Gly residues" evidence="1">
    <location>
        <begin position="94"/>
        <end position="104"/>
    </location>
</feature>
<comment type="caution">
    <text evidence="3">The sequence shown here is derived from an EMBL/GenBank/DDBJ whole genome shotgun (WGS) entry which is preliminary data.</text>
</comment>
<dbReference type="EMBL" id="VSRR010004706">
    <property type="protein sequence ID" value="MPC40479.1"/>
    <property type="molecule type" value="Genomic_DNA"/>
</dbReference>
<organism evidence="3 4">
    <name type="scientific">Portunus trituberculatus</name>
    <name type="common">Swimming crab</name>
    <name type="synonym">Neptunus trituberculatus</name>
    <dbReference type="NCBI Taxonomy" id="210409"/>
    <lineage>
        <taxon>Eukaryota</taxon>
        <taxon>Metazoa</taxon>
        <taxon>Ecdysozoa</taxon>
        <taxon>Arthropoda</taxon>
        <taxon>Crustacea</taxon>
        <taxon>Multicrustacea</taxon>
        <taxon>Malacostraca</taxon>
        <taxon>Eumalacostraca</taxon>
        <taxon>Eucarida</taxon>
        <taxon>Decapoda</taxon>
        <taxon>Pleocyemata</taxon>
        <taxon>Brachyura</taxon>
        <taxon>Eubrachyura</taxon>
        <taxon>Portunoidea</taxon>
        <taxon>Portunidae</taxon>
        <taxon>Portuninae</taxon>
        <taxon>Portunus</taxon>
    </lineage>
</organism>
<name>A0A5B7F5C4_PORTR</name>
<gene>
    <name evidence="3" type="ORF">E2C01_034039</name>
</gene>
<evidence type="ECO:0000256" key="1">
    <source>
        <dbReference type="SAM" id="MobiDB-lite"/>
    </source>
</evidence>